<reference evidence="1 2" key="1">
    <citation type="submission" date="2017-04" db="EMBL/GenBank/DDBJ databases">
        <authorList>
            <person name="Afonso C.L."/>
            <person name="Miller P.J."/>
            <person name="Scott M.A."/>
            <person name="Spackman E."/>
            <person name="Goraichik I."/>
            <person name="Dimitrov K.M."/>
            <person name="Suarez D.L."/>
            <person name="Swayne D.E."/>
        </authorList>
    </citation>
    <scope>NUCLEOTIDE SEQUENCE [LARGE SCALE GENOMIC DNA]</scope>
    <source>
        <strain evidence="1 2">LMG26642</strain>
    </source>
</reference>
<evidence type="ECO:0000313" key="2">
    <source>
        <dbReference type="Proteomes" id="UP000193435"/>
    </source>
</evidence>
<dbReference type="Gene3D" id="3.40.91.50">
    <property type="match status" value="1"/>
</dbReference>
<keyword evidence="1" id="KW-0255">Endonuclease</keyword>
<proteinExistence type="predicted"/>
<evidence type="ECO:0000313" key="1">
    <source>
        <dbReference type="EMBL" id="SMH26450.1"/>
    </source>
</evidence>
<accession>A0A1X7MNP0</accession>
<protein>
    <submittedName>
        <fullName evidence="1">AlwI restriction endonuclease</fullName>
    </submittedName>
</protein>
<keyword evidence="2" id="KW-1185">Reference proteome</keyword>
<name>A0A1X7MNP0_9LACT</name>
<dbReference type="RefSeq" id="WP_085558518.1">
    <property type="nucleotide sequence ID" value="NZ_FOAH01000011.1"/>
</dbReference>
<dbReference type="Proteomes" id="UP000193435">
    <property type="component" value="Unassembled WGS sequence"/>
</dbReference>
<sequence length="592" mass="67670">MAQKNRSKELWLVPKRSSIHQTICLIEGIVDRNYNGKSWDASKQNNLGVNLKNRGATNNGRNISDQSIRTLLALPQYLGLLYINSSSTPNTINLTKAGEKILDMHRNNLVKIPNLKQGGDFLITESSVVLEQMEKLIITNPIILKDCENILLFPFRITLYLLSKLIYLDREEIGYYLLRIKEESEKDLVIQEIKNFRDLELEKRSNLMTEYKKTHIGNITLVKAPSASYFESILEATGIIERIKVKPNNRKNKLPAIKVKKEFQTYVESVINKKYQDAEIYDFGKNVDLWIDYIGDPSRLFPPIAITITNSLKKSFLINIEKENHIIFIDLIEENGLIELPMFPNEEYILSIISIEDGTVLESIHFIPTFSNRIITISTISSMKITEIPKLTYNQQFNLIKQKIISHSEASNFSGEFSNYLNVLLKSTGVDKTSDKSLRGGYYEYLFYSILNLMKNEELIDDVVWNGRIGKFGLPVAAPGGKIGTPDIVFTINGIHYVLELTTIKAKSFQQKAEVPSVIDHVRVYKDNIIRGYSVVGIFSAPLIHDRNSTVMKHLLNENNIEFIGITDKDLLELFDSKNKDELIEKILKVIL</sequence>
<dbReference type="OrthoDB" id="3010190at2"/>
<organism evidence="1 2">
    <name type="scientific">Carnobacterium iners</name>
    <dbReference type="NCBI Taxonomy" id="1073423"/>
    <lineage>
        <taxon>Bacteria</taxon>
        <taxon>Bacillati</taxon>
        <taxon>Bacillota</taxon>
        <taxon>Bacilli</taxon>
        <taxon>Lactobacillales</taxon>
        <taxon>Carnobacteriaceae</taxon>
        <taxon>Carnobacterium</taxon>
    </lineage>
</organism>
<keyword evidence="1" id="KW-0378">Hydrolase</keyword>
<keyword evidence="1" id="KW-0540">Nuclease</keyword>
<dbReference type="AlphaFoldDB" id="A0A1X7MNP0"/>
<dbReference type="GO" id="GO:0004519">
    <property type="term" value="F:endonuclease activity"/>
    <property type="evidence" value="ECO:0007669"/>
    <property type="project" value="UniProtKB-KW"/>
</dbReference>
<gene>
    <name evidence="1" type="ORF">SAMN04488700_0135</name>
</gene>
<dbReference type="STRING" id="1073423.SAMN04488700_0135"/>
<dbReference type="EMBL" id="FXBJ01000002">
    <property type="protein sequence ID" value="SMH26450.1"/>
    <property type="molecule type" value="Genomic_DNA"/>
</dbReference>